<protein>
    <submittedName>
        <fullName evidence="1">Uncharacterized protein</fullName>
    </submittedName>
</protein>
<dbReference type="RefSeq" id="WP_347372106.1">
    <property type="nucleotide sequence ID" value="NZ_JBDOJC010000001.1"/>
</dbReference>
<evidence type="ECO:0000313" key="2">
    <source>
        <dbReference type="Proteomes" id="UP001455709"/>
    </source>
</evidence>
<keyword evidence="2" id="KW-1185">Reference proteome</keyword>
<gene>
    <name evidence="1" type="ORF">ABGV49_21520</name>
</gene>
<sequence>MGKPKLSRLRAVCSDIRKIWLTSATVIVSTVSPLTPLNITTAHAIDAPWLMLLPKMDI</sequence>
<accession>A0ABV0FI71</accession>
<organism evidence="1 2">
    <name type="scientific">Chromobacterium vaccinii</name>
    <dbReference type="NCBI Taxonomy" id="1108595"/>
    <lineage>
        <taxon>Bacteria</taxon>
        <taxon>Pseudomonadati</taxon>
        <taxon>Pseudomonadota</taxon>
        <taxon>Betaproteobacteria</taxon>
        <taxon>Neisseriales</taxon>
        <taxon>Chromobacteriaceae</taxon>
        <taxon>Chromobacterium</taxon>
    </lineage>
</organism>
<proteinExistence type="predicted"/>
<dbReference type="EMBL" id="JBDOJC010000001">
    <property type="protein sequence ID" value="MEO2219641.1"/>
    <property type="molecule type" value="Genomic_DNA"/>
</dbReference>
<comment type="caution">
    <text evidence="1">The sequence shown here is derived from an EMBL/GenBank/DDBJ whole genome shotgun (WGS) entry which is preliminary data.</text>
</comment>
<name>A0ABV0FI71_9NEIS</name>
<evidence type="ECO:0000313" key="1">
    <source>
        <dbReference type="EMBL" id="MEO2219641.1"/>
    </source>
</evidence>
<reference evidence="1 2" key="1">
    <citation type="submission" date="2024-05" db="EMBL/GenBank/DDBJ databases">
        <authorList>
            <person name="De Oliveira J.P."/>
            <person name="Noriler S.A."/>
            <person name="De Oliveira A.G."/>
            <person name="Sipoli D.S."/>
        </authorList>
    </citation>
    <scope>NUCLEOTIDE SEQUENCE [LARGE SCALE GENOMIC DNA]</scope>
    <source>
        <strain evidence="1 2">LABIM189</strain>
    </source>
</reference>
<dbReference type="Proteomes" id="UP001455709">
    <property type="component" value="Unassembled WGS sequence"/>
</dbReference>